<evidence type="ECO:0000313" key="3">
    <source>
        <dbReference type="Proteomes" id="UP000024635"/>
    </source>
</evidence>
<feature type="domain" description="Rubicon Homology" evidence="1">
    <location>
        <begin position="419"/>
        <end position="634"/>
    </location>
</feature>
<dbReference type="AlphaFoldDB" id="A0A016SU27"/>
<dbReference type="EMBL" id="JARK01001512">
    <property type="protein sequence ID" value="EYB94020.1"/>
    <property type="molecule type" value="Genomic_DNA"/>
</dbReference>
<dbReference type="InterPro" id="IPR052428">
    <property type="entry name" value="Autophagy_HostDef_Reg"/>
</dbReference>
<reference evidence="3" key="1">
    <citation type="journal article" date="2015" name="Nat. Genet.">
        <title>The genome and transcriptome of the zoonotic hookworm Ancylostoma ceylanicum identify infection-specific gene families.</title>
        <authorList>
            <person name="Schwarz E.M."/>
            <person name="Hu Y."/>
            <person name="Antoshechkin I."/>
            <person name="Miller M.M."/>
            <person name="Sternberg P.W."/>
            <person name="Aroian R.V."/>
        </authorList>
    </citation>
    <scope>NUCLEOTIDE SEQUENCE</scope>
    <source>
        <strain evidence="3">HY135</strain>
    </source>
</reference>
<dbReference type="InterPro" id="IPR025258">
    <property type="entry name" value="RH_dom"/>
</dbReference>
<dbReference type="STRING" id="53326.A0A016SU27"/>
<comment type="caution">
    <text evidence="2">The sequence shown here is derived from an EMBL/GenBank/DDBJ whole genome shotgun (WGS) entry which is preliminary data.</text>
</comment>
<organism evidence="2 3">
    <name type="scientific">Ancylostoma ceylanicum</name>
    <dbReference type="NCBI Taxonomy" id="53326"/>
    <lineage>
        <taxon>Eukaryota</taxon>
        <taxon>Metazoa</taxon>
        <taxon>Ecdysozoa</taxon>
        <taxon>Nematoda</taxon>
        <taxon>Chromadorea</taxon>
        <taxon>Rhabditida</taxon>
        <taxon>Rhabditina</taxon>
        <taxon>Rhabditomorpha</taxon>
        <taxon>Strongyloidea</taxon>
        <taxon>Ancylostomatidae</taxon>
        <taxon>Ancylostomatinae</taxon>
        <taxon>Ancylostoma</taxon>
    </lineage>
</organism>
<dbReference type="OrthoDB" id="10067503at2759"/>
<evidence type="ECO:0000259" key="1">
    <source>
        <dbReference type="SMART" id="SM01175"/>
    </source>
</evidence>
<name>A0A016SU27_9BILA</name>
<dbReference type="GO" id="GO:1901981">
    <property type="term" value="F:phosphatidylinositol phosphate binding"/>
    <property type="evidence" value="ECO:0007669"/>
    <property type="project" value="TreeGrafter"/>
</dbReference>
<gene>
    <name evidence="2" type="primary">Acey_s0176.g536</name>
    <name evidence="2" type="synonym">Acey-Y56A3A.16</name>
    <name evidence="2" type="ORF">Y032_0176g536</name>
</gene>
<keyword evidence="3" id="KW-1185">Reference proteome</keyword>
<sequence>MKTGRIVGLAQITLAWMERRILRKQASDDEQDDDLVEVDKISFTSFASSDDGDLRMSVHESPVFSNYSDFKSASELSLHCRHRSVSDNELHLRVPSSSQLGDVLCDSPAPTTSESAEPDTALSVEQEAIAEPVAESSRASVFDLDWVDNLYFNSLGSLPEVVQEPYWKTLERELTALRQQDAGTSKDLEESNTYLYSLQLSLCATEEARWLNEMSKDPELSKLINEIDPKFPLAVNRMPCELEDFGPSTAEDSAVDHTSADPPVTCFNACDAFCVKPMFFAKKRRSFRRPRAQNGNPTKRPDPTWDELSLTALESFVEAEPIRDPRISSWIEEMIHHTDSLMSLPSTSQDNKVECNDGNVAQLPGGPEWTPLREEWIFTLWKSDSIGMFCSVKTILEAQNNRCSGCGIRVEKEYMKRVKYCDYYGKVFCQCCHQGSKSIIPARILHTWNFNEFAVSDLAFHFLTEIRDVPAINVCSVAPHIVEKIRVLKHVIVLREKLSYMWDYVKECPDAEETVTKCGNLRTLFTSLEQHLLHSLDLFSLSDLIRVHNKDMSALLEPIVYYAKCHIEACEHCKQYAATCVFCENGQELLFPFQLEKVYKCNTCGSLSHLKCQAKFRRKTSSDKGCKKCFQANKDR</sequence>
<proteinExistence type="predicted"/>
<evidence type="ECO:0000313" key="2">
    <source>
        <dbReference type="EMBL" id="EYB94020.1"/>
    </source>
</evidence>
<dbReference type="PANTHER" id="PTHR45971:SF1">
    <property type="entry name" value="RUBICON, ISOFORM A"/>
    <property type="match status" value="1"/>
</dbReference>
<protein>
    <recommendedName>
        <fullName evidence="1">Rubicon Homology domain-containing protein</fullName>
    </recommendedName>
</protein>
<dbReference type="Pfam" id="PF13901">
    <property type="entry name" value="RH_dom"/>
    <property type="match status" value="1"/>
</dbReference>
<dbReference type="PANTHER" id="PTHR45971">
    <property type="entry name" value="PHOX (PX) DOMAIN-CONTAINING PROTEIN"/>
    <property type="match status" value="1"/>
</dbReference>
<accession>A0A016SU27</accession>
<dbReference type="Proteomes" id="UP000024635">
    <property type="component" value="Unassembled WGS sequence"/>
</dbReference>
<dbReference type="SMART" id="SM01175">
    <property type="entry name" value="DUF4206"/>
    <property type="match status" value="1"/>
</dbReference>